<keyword evidence="2" id="KW-1185">Reference proteome</keyword>
<proteinExistence type="predicted"/>
<name>A0A4Z2I1S3_9TELE</name>
<evidence type="ECO:0000313" key="2">
    <source>
        <dbReference type="Proteomes" id="UP000314294"/>
    </source>
</evidence>
<reference evidence="1 2" key="1">
    <citation type="submission" date="2019-03" db="EMBL/GenBank/DDBJ databases">
        <title>First draft genome of Liparis tanakae, snailfish: a comprehensive survey of snailfish specific genes.</title>
        <authorList>
            <person name="Kim W."/>
            <person name="Song I."/>
            <person name="Jeong J.-H."/>
            <person name="Kim D."/>
            <person name="Kim S."/>
            <person name="Ryu S."/>
            <person name="Song J.Y."/>
            <person name="Lee S.K."/>
        </authorList>
    </citation>
    <scope>NUCLEOTIDE SEQUENCE [LARGE SCALE GENOMIC DNA]</scope>
    <source>
        <tissue evidence="1">Muscle</tissue>
    </source>
</reference>
<sequence length="73" mass="8142">MKAQMSSPEPRRSLVILQPRSLSTPRARITRSCAAMVYLDHRGNNHDASLVWAGEKEGEGVREREAEIQKAAP</sequence>
<accession>A0A4Z2I1S3</accession>
<dbReference type="AlphaFoldDB" id="A0A4Z2I1S3"/>
<dbReference type="EMBL" id="SRLO01000144">
    <property type="protein sequence ID" value="TNN71878.1"/>
    <property type="molecule type" value="Genomic_DNA"/>
</dbReference>
<organism evidence="1 2">
    <name type="scientific">Liparis tanakae</name>
    <name type="common">Tanaka's snailfish</name>
    <dbReference type="NCBI Taxonomy" id="230148"/>
    <lineage>
        <taxon>Eukaryota</taxon>
        <taxon>Metazoa</taxon>
        <taxon>Chordata</taxon>
        <taxon>Craniata</taxon>
        <taxon>Vertebrata</taxon>
        <taxon>Euteleostomi</taxon>
        <taxon>Actinopterygii</taxon>
        <taxon>Neopterygii</taxon>
        <taxon>Teleostei</taxon>
        <taxon>Neoteleostei</taxon>
        <taxon>Acanthomorphata</taxon>
        <taxon>Eupercaria</taxon>
        <taxon>Perciformes</taxon>
        <taxon>Cottioidei</taxon>
        <taxon>Cottales</taxon>
        <taxon>Liparidae</taxon>
        <taxon>Liparis</taxon>
    </lineage>
</organism>
<comment type="caution">
    <text evidence="1">The sequence shown here is derived from an EMBL/GenBank/DDBJ whole genome shotgun (WGS) entry which is preliminary data.</text>
</comment>
<evidence type="ECO:0000313" key="1">
    <source>
        <dbReference type="EMBL" id="TNN71878.1"/>
    </source>
</evidence>
<protein>
    <submittedName>
        <fullName evidence="1">Uncharacterized protein</fullName>
    </submittedName>
</protein>
<gene>
    <name evidence="1" type="ORF">EYF80_017885</name>
</gene>
<dbReference type="Proteomes" id="UP000314294">
    <property type="component" value="Unassembled WGS sequence"/>
</dbReference>